<feature type="region of interest" description="Disordered" evidence="1">
    <location>
        <begin position="260"/>
        <end position="310"/>
    </location>
</feature>
<name>A0A2H3AQJ7_9AGAR</name>
<proteinExistence type="predicted"/>
<keyword evidence="3" id="KW-1185">Reference proteome</keyword>
<accession>A0A2H3AQJ7</accession>
<evidence type="ECO:0000313" key="3">
    <source>
        <dbReference type="Proteomes" id="UP000218334"/>
    </source>
</evidence>
<protein>
    <submittedName>
        <fullName evidence="2">Uncharacterized protein</fullName>
    </submittedName>
</protein>
<sequence length="365" mass="39023">MSHTSAYTNDFLDTSPEEDPTGALSTLSELPIICNVNGISSEYGLVMTPGTYPPSSTYQPNLFDQASTESFPICYEGNGETMQDQRSAFQNAYVAAESVSQSLGDHLDEPLPGSCYFPYSPPPSSLLPSVSTNNPNPSDLQEWFASIFGGSDDTSFGSILFRDLHDSIGAENPSASGNCSMETTNCAQNDFYPLSDFPTLAPGMNNVADFENPTAFHAVLGSVPQPECTDVVASGIRTPQDELSLIRPTYGFMSYLPPSSSPLPPVSNPYPSDVQERSTPDDGGRDDTSFSSSPPHDLYHPVGAENPSVRGNSRIEAMSWADSDIYSHTDCILNSDNPNALHALLGSIPTPDDASPLAFGTISSR</sequence>
<feature type="region of interest" description="Disordered" evidence="1">
    <location>
        <begin position="1"/>
        <end position="23"/>
    </location>
</feature>
<feature type="compositionally biased region" description="Basic and acidic residues" evidence="1">
    <location>
        <begin position="274"/>
        <end position="288"/>
    </location>
</feature>
<feature type="compositionally biased region" description="Polar residues" evidence="1">
    <location>
        <begin position="1"/>
        <end position="12"/>
    </location>
</feature>
<dbReference type="Proteomes" id="UP000218334">
    <property type="component" value="Unassembled WGS sequence"/>
</dbReference>
<evidence type="ECO:0000256" key="1">
    <source>
        <dbReference type="SAM" id="MobiDB-lite"/>
    </source>
</evidence>
<dbReference type="EMBL" id="KZ293495">
    <property type="protein sequence ID" value="PBK59920.1"/>
    <property type="molecule type" value="Genomic_DNA"/>
</dbReference>
<gene>
    <name evidence="2" type="ORF">ARMSODRAFT_1027037</name>
</gene>
<organism evidence="2 3">
    <name type="scientific">Armillaria solidipes</name>
    <dbReference type="NCBI Taxonomy" id="1076256"/>
    <lineage>
        <taxon>Eukaryota</taxon>
        <taxon>Fungi</taxon>
        <taxon>Dikarya</taxon>
        <taxon>Basidiomycota</taxon>
        <taxon>Agaricomycotina</taxon>
        <taxon>Agaricomycetes</taxon>
        <taxon>Agaricomycetidae</taxon>
        <taxon>Agaricales</taxon>
        <taxon>Marasmiineae</taxon>
        <taxon>Physalacriaceae</taxon>
        <taxon>Armillaria</taxon>
    </lineage>
</organism>
<evidence type="ECO:0000313" key="2">
    <source>
        <dbReference type="EMBL" id="PBK59920.1"/>
    </source>
</evidence>
<dbReference type="AlphaFoldDB" id="A0A2H3AQJ7"/>
<reference evidence="3" key="1">
    <citation type="journal article" date="2017" name="Nat. Ecol. Evol.">
        <title>Genome expansion and lineage-specific genetic innovations in the forest pathogenic fungi Armillaria.</title>
        <authorList>
            <person name="Sipos G."/>
            <person name="Prasanna A.N."/>
            <person name="Walter M.C."/>
            <person name="O'Connor E."/>
            <person name="Balint B."/>
            <person name="Krizsan K."/>
            <person name="Kiss B."/>
            <person name="Hess J."/>
            <person name="Varga T."/>
            <person name="Slot J."/>
            <person name="Riley R."/>
            <person name="Boka B."/>
            <person name="Rigling D."/>
            <person name="Barry K."/>
            <person name="Lee J."/>
            <person name="Mihaltcheva S."/>
            <person name="LaButti K."/>
            <person name="Lipzen A."/>
            <person name="Waldron R."/>
            <person name="Moloney N.M."/>
            <person name="Sperisen C."/>
            <person name="Kredics L."/>
            <person name="Vagvoelgyi C."/>
            <person name="Patrignani A."/>
            <person name="Fitzpatrick D."/>
            <person name="Nagy I."/>
            <person name="Doyle S."/>
            <person name="Anderson J.B."/>
            <person name="Grigoriev I.V."/>
            <person name="Gueldener U."/>
            <person name="Muensterkoetter M."/>
            <person name="Nagy L.G."/>
        </authorList>
    </citation>
    <scope>NUCLEOTIDE SEQUENCE [LARGE SCALE GENOMIC DNA]</scope>
    <source>
        <strain evidence="3">28-4</strain>
    </source>
</reference>